<evidence type="ECO:0000313" key="2">
    <source>
        <dbReference type="EMBL" id="PNS15709.1"/>
    </source>
</evidence>
<dbReference type="InParanoid" id="A0A2K1QLG1"/>
<keyword evidence="1" id="KW-0812">Transmembrane</keyword>
<dbReference type="STRING" id="2082308.A0A2K1QLG1"/>
<proteinExistence type="predicted"/>
<keyword evidence="1" id="KW-1133">Transmembrane helix</keyword>
<protein>
    <submittedName>
        <fullName evidence="2">Intron-binding protein aquarius</fullName>
    </submittedName>
</protein>
<dbReference type="AlphaFoldDB" id="A0A2K1QLG1"/>
<gene>
    <name evidence="2" type="ORF">CAC42_4161</name>
</gene>
<name>A0A2K1QLG1_9PEZI</name>
<accession>A0A2K1QLG1</accession>
<dbReference type="OrthoDB" id="5278907at2759"/>
<keyword evidence="3" id="KW-1185">Reference proteome</keyword>
<dbReference type="EMBL" id="NKHZ01000068">
    <property type="protein sequence ID" value="PNS15709.1"/>
    <property type="molecule type" value="Genomic_DNA"/>
</dbReference>
<dbReference type="Proteomes" id="UP000243797">
    <property type="component" value="Unassembled WGS sequence"/>
</dbReference>
<reference evidence="2 3" key="1">
    <citation type="submission" date="2017-06" db="EMBL/GenBank/DDBJ databases">
        <title>Draft genome sequence of a variant of Elsinoe murrayae.</title>
        <authorList>
            <person name="Cheng Q."/>
        </authorList>
    </citation>
    <scope>NUCLEOTIDE SEQUENCE [LARGE SCALE GENOMIC DNA]</scope>
    <source>
        <strain evidence="2 3">CQ-2017a</strain>
    </source>
</reference>
<evidence type="ECO:0000256" key="1">
    <source>
        <dbReference type="SAM" id="Phobius"/>
    </source>
</evidence>
<keyword evidence="1" id="KW-0472">Membrane</keyword>
<sequence>MFVTLIRRFHNSPRPLIDALSNPYKAKRPWPPDFASLSQKHQFQLERRYRRRAKLKWARPGWVRFTKIAQWGTIGFVLVYSVLFLNWGGNAVAFDQIREWYAGLGKDVWTKRQGDAVDTADPKATSAR</sequence>
<evidence type="ECO:0000313" key="3">
    <source>
        <dbReference type="Proteomes" id="UP000243797"/>
    </source>
</evidence>
<feature type="transmembrane region" description="Helical" evidence="1">
    <location>
        <begin position="68"/>
        <end position="88"/>
    </location>
</feature>
<comment type="caution">
    <text evidence="2">The sequence shown here is derived from an EMBL/GenBank/DDBJ whole genome shotgun (WGS) entry which is preliminary data.</text>
</comment>
<organism evidence="2 3">
    <name type="scientific">Sphaceloma murrayae</name>
    <dbReference type="NCBI Taxonomy" id="2082308"/>
    <lineage>
        <taxon>Eukaryota</taxon>
        <taxon>Fungi</taxon>
        <taxon>Dikarya</taxon>
        <taxon>Ascomycota</taxon>
        <taxon>Pezizomycotina</taxon>
        <taxon>Dothideomycetes</taxon>
        <taxon>Dothideomycetidae</taxon>
        <taxon>Myriangiales</taxon>
        <taxon>Elsinoaceae</taxon>
        <taxon>Sphaceloma</taxon>
    </lineage>
</organism>